<dbReference type="SUPFAM" id="SSF55874">
    <property type="entry name" value="ATPase domain of HSP90 chaperone/DNA topoisomerase II/histidine kinase"/>
    <property type="match status" value="1"/>
</dbReference>
<keyword evidence="2" id="KW-0808">Transferase</keyword>
<evidence type="ECO:0000256" key="2">
    <source>
        <dbReference type="ARBA" id="ARBA00022679"/>
    </source>
</evidence>
<keyword evidence="4" id="KW-0418">Kinase</keyword>
<dbReference type="Gene3D" id="1.10.287.130">
    <property type="match status" value="1"/>
</dbReference>
<proteinExistence type="predicted"/>
<keyword evidence="3" id="KW-0547">Nucleotide-binding</keyword>
<dbReference type="GO" id="GO:0000155">
    <property type="term" value="F:phosphorelay sensor kinase activity"/>
    <property type="evidence" value="ECO:0007669"/>
    <property type="project" value="InterPro"/>
</dbReference>
<comment type="caution">
    <text evidence="8">The sequence shown here is derived from an EMBL/GenBank/DDBJ whole genome shotgun (WGS) entry which is preliminary data.</text>
</comment>
<dbReference type="SMART" id="SM00387">
    <property type="entry name" value="HATPase_c"/>
    <property type="match status" value="1"/>
</dbReference>
<dbReference type="InterPro" id="IPR005467">
    <property type="entry name" value="His_kinase_dom"/>
</dbReference>
<dbReference type="AlphaFoldDB" id="A0A0F9Q8V8"/>
<keyword evidence="1" id="KW-0597">Phosphoprotein</keyword>
<evidence type="ECO:0000256" key="5">
    <source>
        <dbReference type="ARBA" id="ARBA00022840"/>
    </source>
</evidence>
<dbReference type="PRINTS" id="PR00344">
    <property type="entry name" value="BCTRLSENSOR"/>
</dbReference>
<evidence type="ECO:0000256" key="1">
    <source>
        <dbReference type="ARBA" id="ARBA00022553"/>
    </source>
</evidence>
<dbReference type="InterPro" id="IPR003661">
    <property type="entry name" value="HisK_dim/P_dom"/>
</dbReference>
<sequence>MLSELDRITTEFFSEISWGTHLCYFYEKKEDLLDILIPYFKDGLEENNYCMWITPEELSRSEVINSLKNSIPNFKSYLHSNQIKIVPYQDWYVKDKTLNLDLVLENWIKLLNQALDKGYNGLRVTGDCRWLGKDDLNNFVDYEIQVNSIIGNYQMIAICTYPIYKFNKFQILDIASSYQYVLAKKNKCYRIIENNDRRKIEKQEKILQTNLEKIQKMEVIGILSSGISHDLGKFLTIIQGYTDLSLMEVEKNNPVFEYLNYIQKSVKNASELIKQIYDFSITKKHNEEIININEIITKKIEILQILIKENIEFKTDFNPKLWNILADPGKIEQILMNLVMNSRDAMPEGGTIIIQTENLENKEQFQINNFKVTPGKYVIYTIEDTGKGMEKKIMEKIFEPFFTTKKPGEGTGLGLPITYQIVKEYKGWIDVCSEPDKGTKFNIYLPAYFSN</sequence>
<dbReference type="InterPro" id="IPR036097">
    <property type="entry name" value="HisK_dim/P_sf"/>
</dbReference>
<dbReference type="Gene3D" id="3.30.565.10">
    <property type="entry name" value="Histidine kinase-like ATPase, C-terminal domain"/>
    <property type="match status" value="1"/>
</dbReference>
<dbReference type="EMBL" id="LAZR01004322">
    <property type="protein sequence ID" value="KKN09661.1"/>
    <property type="molecule type" value="Genomic_DNA"/>
</dbReference>
<dbReference type="PROSITE" id="PS50109">
    <property type="entry name" value="HIS_KIN"/>
    <property type="match status" value="1"/>
</dbReference>
<gene>
    <name evidence="8" type="ORF">LCGC14_1044470</name>
</gene>
<reference evidence="8" key="1">
    <citation type="journal article" date="2015" name="Nature">
        <title>Complex archaea that bridge the gap between prokaryotes and eukaryotes.</title>
        <authorList>
            <person name="Spang A."/>
            <person name="Saw J.H."/>
            <person name="Jorgensen S.L."/>
            <person name="Zaremba-Niedzwiedzka K."/>
            <person name="Martijn J."/>
            <person name="Lind A.E."/>
            <person name="van Eijk R."/>
            <person name="Schleper C."/>
            <person name="Guy L."/>
            <person name="Ettema T.J."/>
        </authorList>
    </citation>
    <scope>NUCLEOTIDE SEQUENCE</scope>
</reference>
<evidence type="ECO:0000256" key="3">
    <source>
        <dbReference type="ARBA" id="ARBA00022741"/>
    </source>
</evidence>
<dbReference type="InterPro" id="IPR003594">
    <property type="entry name" value="HATPase_dom"/>
</dbReference>
<dbReference type="Pfam" id="PF02518">
    <property type="entry name" value="HATPase_c"/>
    <property type="match status" value="1"/>
</dbReference>
<evidence type="ECO:0000259" key="7">
    <source>
        <dbReference type="PROSITE" id="PS50109"/>
    </source>
</evidence>
<dbReference type="Pfam" id="PF14417">
    <property type="entry name" value="MEDS"/>
    <property type="match status" value="1"/>
</dbReference>
<dbReference type="GO" id="GO:0005524">
    <property type="term" value="F:ATP binding"/>
    <property type="evidence" value="ECO:0007669"/>
    <property type="project" value="UniProtKB-KW"/>
</dbReference>
<evidence type="ECO:0000256" key="6">
    <source>
        <dbReference type="ARBA" id="ARBA00023012"/>
    </source>
</evidence>
<protein>
    <recommendedName>
        <fullName evidence="7">Histidine kinase domain-containing protein</fullName>
    </recommendedName>
</protein>
<dbReference type="CDD" id="cd00082">
    <property type="entry name" value="HisKA"/>
    <property type="match status" value="1"/>
</dbReference>
<name>A0A0F9Q8V8_9ZZZZ</name>
<keyword evidence="5" id="KW-0067">ATP-binding</keyword>
<dbReference type="InterPro" id="IPR036890">
    <property type="entry name" value="HATPase_C_sf"/>
</dbReference>
<organism evidence="8">
    <name type="scientific">marine sediment metagenome</name>
    <dbReference type="NCBI Taxonomy" id="412755"/>
    <lineage>
        <taxon>unclassified sequences</taxon>
        <taxon>metagenomes</taxon>
        <taxon>ecological metagenomes</taxon>
    </lineage>
</organism>
<dbReference type="SUPFAM" id="SSF47384">
    <property type="entry name" value="Homodimeric domain of signal transducing histidine kinase"/>
    <property type="match status" value="1"/>
</dbReference>
<accession>A0A0F9Q8V8</accession>
<evidence type="ECO:0000313" key="8">
    <source>
        <dbReference type="EMBL" id="KKN09661.1"/>
    </source>
</evidence>
<dbReference type="InterPro" id="IPR004358">
    <property type="entry name" value="Sig_transdc_His_kin-like_C"/>
</dbReference>
<feature type="domain" description="Histidine kinase" evidence="7">
    <location>
        <begin position="226"/>
        <end position="449"/>
    </location>
</feature>
<dbReference type="PANTHER" id="PTHR43065">
    <property type="entry name" value="SENSOR HISTIDINE KINASE"/>
    <property type="match status" value="1"/>
</dbReference>
<keyword evidence="6" id="KW-0902">Two-component regulatory system</keyword>
<dbReference type="PANTHER" id="PTHR43065:SF46">
    <property type="entry name" value="C4-DICARBOXYLATE TRANSPORT SENSOR PROTEIN DCTB"/>
    <property type="match status" value="1"/>
</dbReference>
<evidence type="ECO:0000256" key="4">
    <source>
        <dbReference type="ARBA" id="ARBA00022777"/>
    </source>
</evidence>
<dbReference type="InterPro" id="IPR025847">
    <property type="entry name" value="MEDS_domain"/>
</dbReference>